<sequence>MPRLTPSSSKAPSQRQLRVAEVIRHAIAEVLSRGEIIDPLLEKMVITVPEVRMSPDLKIATVYLMPLGGRDGPAVIKAMAQHAKFLRGLISRRLTMKFTPDLRFRLDETFDYAGHVDGLLRSPEVRRDLEHPLPDVEEDEK</sequence>
<proteinExistence type="inferred from homology"/>
<dbReference type="InterPro" id="IPR000238">
    <property type="entry name" value="RbfA"/>
</dbReference>
<dbReference type="InterPro" id="IPR023799">
    <property type="entry name" value="RbfA_dom_sf"/>
</dbReference>
<dbReference type="EMBL" id="JAUSVX010000012">
    <property type="protein sequence ID" value="MDQ0472531.1"/>
    <property type="molecule type" value="Genomic_DNA"/>
</dbReference>
<dbReference type="NCBIfam" id="TIGR00082">
    <property type="entry name" value="rbfA"/>
    <property type="match status" value="1"/>
</dbReference>
<dbReference type="PANTHER" id="PTHR33515">
    <property type="entry name" value="RIBOSOME-BINDING FACTOR A, CHLOROPLASTIC-RELATED"/>
    <property type="match status" value="1"/>
</dbReference>
<keyword evidence="4" id="KW-1185">Reference proteome</keyword>
<dbReference type="Gene3D" id="3.30.300.20">
    <property type="match status" value="1"/>
</dbReference>
<evidence type="ECO:0000313" key="3">
    <source>
        <dbReference type="EMBL" id="MDQ0472531.1"/>
    </source>
</evidence>
<name>A0ABU0JGE7_9HYPH</name>
<dbReference type="NCBIfam" id="NF001802">
    <property type="entry name" value="PRK00521.2-5"/>
    <property type="match status" value="1"/>
</dbReference>
<keyword evidence="1 2" id="KW-0690">Ribosome biogenesis</keyword>
<dbReference type="SUPFAM" id="SSF89919">
    <property type="entry name" value="Ribosome-binding factor A, RbfA"/>
    <property type="match status" value="1"/>
</dbReference>
<dbReference type="PROSITE" id="PS01319">
    <property type="entry name" value="RBFA"/>
    <property type="match status" value="1"/>
</dbReference>
<comment type="similarity">
    <text evidence="2">Belongs to the RbfA family.</text>
</comment>
<dbReference type="Proteomes" id="UP001242480">
    <property type="component" value="Unassembled WGS sequence"/>
</dbReference>
<gene>
    <name evidence="2" type="primary">rbfA</name>
    <name evidence="3" type="ORF">QO011_005560</name>
</gene>
<comment type="function">
    <text evidence="2">One of several proteins that assist in the late maturation steps of the functional core of the 30S ribosomal subunit. Associates with free 30S ribosomal subunits (but not with 30S subunits that are part of 70S ribosomes or polysomes). Required for efficient processing of 16S rRNA. May interact with the 5'-terminal helix region of 16S rRNA.</text>
</comment>
<dbReference type="HAMAP" id="MF_00003">
    <property type="entry name" value="RbfA"/>
    <property type="match status" value="1"/>
</dbReference>
<dbReference type="RefSeq" id="WP_370882015.1">
    <property type="nucleotide sequence ID" value="NZ_JAUSVX010000012.1"/>
</dbReference>
<dbReference type="InterPro" id="IPR015946">
    <property type="entry name" value="KH_dom-like_a/b"/>
</dbReference>
<keyword evidence="2" id="KW-0963">Cytoplasm</keyword>
<evidence type="ECO:0000313" key="4">
    <source>
        <dbReference type="Proteomes" id="UP001242480"/>
    </source>
</evidence>
<protein>
    <recommendedName>
        <fullName evidence="2">Ribosome-binding factor A</fullName>
    </recommendedName>
</protein>
<dbReference type="InterPro" id="IPR020053">
    <property type="entry name" value="Ribosome-bd_factorA_CS"/>
</dbReference>
<organism evidence="3 4">
    <name type="scientific">Labrys wisconsinensis</name>
    <dbReference type="NCBI Taxonomy" id="425677"/>
    <lineage>
        <taxon>Bacteria</taxon>
        <taxon>Pseudomonadati</taxon>
        <taxon>Pseudomonadota</taxon>
        <taxon>Alphaproteobacteria</taxon>
        <taxon>Hyphomicrobiales</taxon>
        <taxon>Xanthobacteraceae</taxon>
        <taxon>Labrys</taxon>
    </lineage>
</organism>
<comment type="caution">
    <text evidence="3">The sequence shown here is derived from an EMBL/GenBank/DDBJ whole genome shotgun (WGS) entry which is preliminary data.</text>
</comment>
<evidence type="ECO:0000256" key="1">
    <source>
        <dbReference type="ARBA" id="ARBA00022517"/>
    </source>
</evidence>
<dbReference type="Pfam" id="PF02033">
    <property type="entry name" value="RBFA"/>
    <property type="match status" value="1"/>
</dbReference>
<evidence type="ECO:0000256" key="2">
    <source>
        <dbReference type="HAMAP-Rule" id="MF_00003"/>
    </source>
</evidence>
<reference evidence="3 4" key="1">
    <citation type="submission" date="2023-07" db="EMBL/GenBank/DDBJ databases">
        <title>Genomic Encyclopedia of Type Strains, Phase IV (KMG-IV): sequencing the most valuable type-strain genomes for metagenomic binning, comparative biology and taxonomic classification.</title>
        <authorList>
            <person name="Goeker M."/>
        </authorList>
    </citation>
    <scope>NUCLEOTIDE SEQUENCE [LARGE SCALE GENOMIC DNA]</scope>
    <source>
        <strain evidence="3 4">DSM 19619</strain>
    </source>
</reference>
<dbReference type="PANTHER" id="PTHR33515:SF1">
    <property type="entry name" value="RIBOSOME-BINDING FACTOR A, CHLOROPLASTIC-RELATED"/>
    <property type="match status" value="1"/>
</dbReference>
<comment type="subunit">
    <text evidence="2">Monomer. Binds 30S ribosomal subunits, but not 50S ribosomal subunits or 70S ribosomes.</text>
</comment>
<comment type="subcellular location">
    <subcellularLocation>
        <location evidence="2">Cytoplasm</location>
    </subcellularLocation>
</comment>
<accession>A0ABU0JGE7</accession>